<dbReference type="GO" id="GO:0006465">
    <property type="term" value="P:signal peptide processing"/>
    <property type="evidence" value="ECO:0007669"/>
    <property type="project" value="InterPro"/>
</dbReference>
<feature type="region of interest" description="Disordered" evidence="17">
    <location>
        <begin position="1"/>
        <end position="22"/>
    </location>
</feature>
<evidence type="ECO:0000259" key="19">
    <source>
        <dbReference type="PROSITE" id="PS50157"/>
    </source>
</evidence>
<dbReference type="FunFam" id="2.10.109.10:FF:000005">
    <property type="entry name" value="Mitochondrial inner membrane protease subunit"/>
    <property type="match status" value="1"/>
</dbReference>
<feature type="compositionally biased region" description="Basic residues" evidence="17">
    <location>
        <begin position="1"/>
        <end position="16"/>
    </location>
</feature>
<dbReference type="InterPro" id="IPR019533">
    <property type="entry name" value="Peptidase_S26"/>
</dbReference>
<keyword evidence="21" id="KW-1185">Reference proteome</keyword>
<protein>
    <recommendedName>
        <fullName evidence="4">Mitochondrial inner membrane protease subunit 2</fullName>
    </recommendedName>
    <alternativeName>
        <fullName evidence="15">IMP2-like protein</fullName>
    </alternativeName>
</protein>
<evidence type="ECO:0000313" key="21">
    <source>
        <dbReference type="Proteomes" id="UP000693946"/>
    </source>
</evidence>
<comment type="similarity">
    <text evidence="2">Belongs to the peptidase S26 family. IMP2 subfamily.</text>
</comment>
<evidence type="ECO:0000256" key="3">
    <source>
        <dbReference type="ARBA" id="ARBA00011805"/>
    </source>
</evidence>
<dbReference type="Pfam" id="PF12756">
    <property type="entry name" value="zf-C2H2_2"/>
    <property type="match status" value="2"/>
</dbReference>
<evidence type="ECO:0000256" key="8">
    <source>
        <dbReference type="ARBA" id="ARBA00022771"/>
    </source>
</evidence>
<dbReference type="InterPro" id="IPR041661">
    <property type="entry name" value="ZN622/Rei1/Reh1_Znf-C2H2"/>
</dbReference>
<evidence type="ECO:0000256" key="17">
    <source>
        <dbReference type="SAM" id="MobiDB-lite"/>
    </source>
</evidence>
<evidence type="ECO:0000256" key="10">
    <source>
        <dbReference type="ARBA" id="ARBA00022801"/>
    </source>
</evidence>
<evidence type="ECO:0000256" key="14">
    <source>
        <dbReference type="ARBA" id="ARBA00023136"/>
    </source>
</evidence>
<evidence type="ECO:0000256" key="1">
    <source>
        <dbReference type="ARBA" id="ARBA00004434"/>
    </source>
</evidence>
<name>A0AAV6T1P2_SOLSE</name>
<evidence type="ECO:0000256" key="7">
    <source>
        <dbReference type="ARBA" id="ARBA00022723"/>
    </source>
</evidence>
<dbReference type="AlphaFoldDB" id="A0AAV6T1P2"/>
<evidence type="ECO:0000256" key="16">
    <source>
        <dbReference type="PROSITE-ProRule" id="PRU00042"/>
    </source>
</evidence>
<dbReference type="CDD" id="cd06530">
    <property type="entry name" value="S26_SPase_I"/>
    <property type="match status" value="1"/>
</dbReference>
<evidence type="ECO:0000256" key="6">
    <source>
        <dbReference type="ARBA" id="ARBA00022692"/>
    </source>
</evidence>
<dbReference type="GO" id="GO:0008270">
    <property type="term" value="F:zinc ion binding"/>
    <property type="evidence" value="ECO:0007669"/>
    <property type="project" value="UniProtKB-KW"/>
</dbReference>
<dbReference type="EMBL" id="JAGKHQ010000002">
    <property type="protein sequence ID" value="KAG7523250.1"/>
    <property type="molecule type" value="Genomic_DNA"/>
</dbReference>
<keyword evidence="10" id="KW-0378">Hydrolase</keyword>
<dbReference type="PROSITE" id="PS00028">
    <property type="entry name" value="ZINC_FINGER_C2H2_1"/>
    <property type="match status" value="2"/>
</dbReference>
<organism evidence="20 21">
    <name type="scientific">Solea senegalensis</name>
    <name type="common">Senegalese sole</name>
    <dbReference type="NCBI Taxonomy" id="28829"/>
    <lineage>
        <taxon>Eukaryota</taxon>
        <taxon>Metazoa</taxon>
        <taxon>Chordata</taxon>
        <taxon>Craniata</taxon>
        <taxon>Vertebrata</taxon>
        <taxon>Euteleostomi</taxon>
        <taxon>Actinopterygii</taxon>
        <taxon>Neopterygii</taxon>
        <taxon>Teleostei</taxon>
        <taxon>Neoteleostei</taxon>
        <taxon>Acanthomorphata</taxon>
        <taxon>Carangaria</taxon>
        <taxon>Pleuronectiformes</taxon>
        <taxon>Pleuronectoidei</taxon>
        <taxon>Soleidae</taxon>
        <taxon>Solea</taxon>
    </lineage>
</organism>
<dbReference type="GO" id="GO:0004252">
    <property type="term" value="F:serine-type endopeptidase activity"/>
    <property type="evidence" value="ECO:0007669"/>
    <property type="project" value="InterPro"/>
</dbReference>
<keyword evidence="14 18" id="KW-0472">Membrane</keyword>
<evidence type="ECO:0000256" key="11">
    <source>
        <dbReference type="ARBA" id="ARBA00022833"/>
    </source>
</evidence>
<keyword evidence="7" id="KW-0479">Metal-binding</keyword>
<comment type="caution">
    <text evidence="20">The sequence shown here is derived from an EMBL/GenBank/DDBJ whole genome shotgun (WGS) entry which is preliminary data.</text>
</comment>
<comment type="subcellular location">
    <subcellularLocation>
        <location evidence="1">Mitochondrion inner membrane</location>
        <topology evidence="1">Single-pass membrane protein</topology>
    </subcellularLocation>
</comment>
<evidence type="ECO:0000256" key="2">
    <source>
        <dbReference type="ARBA" id="ARBA00007066"/>
    </source>
</evidence>
<dbReference type="PROSITE" id="PS50157">
    <property type="entry name" value="ZINC_FINGER_C2H2_2"/>
    <property type="match status" value="1"/>
</dbReference>
<evidence type="ECO:0000256" key="13">
    <source>
        <dbReference type="ARBA" id="ARBA00023128"/>
    </source>
</evidence>
<evidence type="ECO:0000313" key="20">
    <source>
        <dbReference type="EMBL" id="KAG7523250.1"/>
    </source>
</evidence>
<comment type="subunit">
    <text evidence="3">Heterodimer of 2 subunits, IMMPL1 and IMMPL2.</text>
</comment>
<evidence type="ECO:0000256" key="18">
    <source>
        <dbReference type="SAM" id="Phobius"/>
    </source>
</evidence>
<keyword evidence="9" id="KW-0999">Mitochondrion inner membrane</keyword>
<accession>A0AAV6T1P2</accession>
<gene>
    <name evidence="20" type="ORF">JOB18_042483</name>
</gene>
<keyword evidence="6 18" id="KW-0812">Transmembrane</keyword>
<feature type="transmembrane region" description="Helical" evidence="18">
    <location>
        <begin position="40"/>
        <end position="59"/>
    </location>
</feature>
<dbReference type="GO" id="GO:0006627">
    <property type="term" value="P:protein processing involved in protein targeting to mitochondrion"/>
    <property type="evidence" value="ECO:0007669"/>
    <property type="project" value="UniProtKB-ARBA"/>
</dbReference>
<dbReference type="InterPro" id="IPR019758">
    <property type="entry name" value="Pept_S26A_signal_pept_1_CS"/>
</dbReference>
<sequence>MSPKNRRALGPGRRRVTSTGRRSSRCLEVMAQRATARWRYLRAFVSGLFVAVPVTVTVLDRFAYVARVEGASMQPFLNPSSGSDCDVVLLNRWSVRNHEVQRGDIVSVMSPRNPQQKIIKRVIGLEGDFIRTLSYKNRYVRVPDGHFWIEGDHHGHSLDSNSFGPQKIVNAAHSLFSSSDWSVRRCYGHMEPKMAAADDGRKDGQDSILEPLCFPEQPSLVDSVTQSRRRSCSGVLLCPFCSESTPLPQTDVLLKHLLQQHKLVIADVKLVADLPKYLLYWKGRFMEQPVTDFCSVIRTNSTGPAEKQEDYFLLCDVLPEDRLLRENLQQKRLEEVLEQQQQERDDGSFQRLCMFCSDEFAGNRSSLLNHMAREHSFSIGLPDNIVFCDEFLDTLQGKLDNLQCLYCEKTFRDKTTLKDHMRKKAHRRINANNREYDRFYVINYLELGKTWEEVQSEDDRELVDEDDDWSDWQAHPVSAVCLFCDHQSETMEQIYTHMKAAHDFDLHKLRTELNLGFYQQVKLVNFIRRQIHQNRCYGCQEKFHCRADVLRHVEAEGHVMKLPHVSTWDQPQYYFPTYENDALLCTLSDSDGDERGETNHDEDVPVIAEDISNLRALKRSSVLNQLLRNRSSCS</sequence>
<keyword evidence="5" id="KW-0645">Protease</keyword>
<dbReference type="Pfam" id="PF10502">
    <property type="entry name" value="Peptidase_S26"/>
    <property type="match status" value="1"/>
</dbReference>
<evidence type="ECO:0000256" key="12">
    <source>
        <dbReference type="ARBA" id="ARBA00022989"/>
    </source>
</evidence>
<keyword evidence="8 16" id="KW-0863">Zinc-finger</keyword>
<dbReference type="InterPro" id="IPR040048">
    <property type="entry name" value="ZNF277"/>
</dbReference>
<keyword evidence="13" id="KW-0496">Mitochondrion</keyword>
<evidence type="ECO:0000256" key="4">
    <source>
        <dbReference type="ARBA" id="ARBA00013650"/>
    </source>
</evidence>
<evidence type="ECO:0000256" key="15">
    <source>
        <dbReference type="ARBA" id="ARBA00032718"/>
    </source>
</evidence>
<dbReference type="Proteomes" id="UP000693946">
    <property type="component" value="Linkage Group LG10"/>
</dbReference>
<dbReference type="InterPro" id="IPR013087">
    <property type="entry name" value="Znf_C2H2_type"/>
</dbReference>
<feature type="domain" description="C2H2-type" evidence="19">
    <location>
        <begin position="402"/>
        <end position="431"/>
    </location>
</feature>
<dbReference type="PANTHER" id="PTHR13267:SF3">
    <property type="entry name" value="ZINC FINGER PROTEIN 277"/>
    <property type="match status" value="1"/>
</dbReference>
<dbReference type="PANTHER" id="PTHR13267">
    <property type="entry name" value="ZINC FINGER PROTEIN 277"/>
    <property type="match status" value="1"/>
</dbReference>
<proteinExistence type="inferred from homology"/>
<keyword evidence="11" id="KW-0862">Zinc</keyword>
<keyword evidence="12 18" id="KW-1133">Transmembrane helix</keyword>
<evidence type="ECO:0000256" key="5">
    <source>
        <dbReference type="ARBA" id="ARBA00022670"/>
    </source>
</evidence>
<reference evidence="20 21" key="1">
    <citation type="journal article" date="2021" name="Sci. Rep.">
        <title>Chromosome anchoring in Senegalese sole (Solea senegalensis) reveals sex-associated markers and genome rearrangements in flatfish.</title>
        <authorList>
            <person name="Guerrero-Cozar I."/>
            <person name="Gomez-Garrido J."/>
            <person name="Berbel C."/>
            <person name="Martinez-Blanch J.F."/>
            <person name="Alioto T."/>
            <person name="Claros M.G."/>
            <person name="Gagnaire P.A."/>
            <person name="Manchado M."/>
        </authorList>
    </citation>
    <scope>NUCLEOTIDE SEQUENCE [LARGE SCALE GENOMIC DNA]</scope>
    <source>
        <strain evidence="20">Sse05_10M</strain>
    </source>
</reference>
<evidence type="ECO:0000256" key="9">
    <source>
        <dbReference type="ARBA" id="ARBA00022792"/>
    </source>
</evidence>
<dbReference type="SMART" id="SM00355">
    <property type="entry name" value="ZnF_C2H2"/>
    <property type="match status" value="5"/>
</dbReference>
<dbReference type="PROSITE" id="PS00761">
    <property type="entry name" value="SPASE_I_3"/>
    <property type="match status" value="1"/>
</dbReference>
<dbReference type="GO" id="GO:0042720">
    <property type="term" value="C:mitochondrial inner membrane peptidase complex"/>
    <property type="evidence" value="ECO:0007669"/>
    <property type="project" value="UniProtKB-ARBA"/>
</dbReference>